<dbReference type="Proteomes" id="UP000217780">
    <property type="component" value="Unassembled WGS sequence"/>
</dbReference>
<evidence type="ECO:0000313" key="2">
    <source>
        <dbReference type="Proteomes" id="UP000217780"/>
    </source>
</evidence>
<gene>
    <name evidence="1" type="ORF">CLI92_12950</name>
</gene>
<sequence length="63" mass="6760">MLALVFEGRHWRSARARCVVTVAGRGTRNFSQRGWGCAHFPCSNPTLPMAAAAATARALSALM</sequence>
<dbReference type="AlphaFoldDB" id="A0A2A2T2F9"/>
<organism evidence="1 2">
    <name type="scientific">Vandammella animalimorsus</name>
    <dbReference type="NCBI Taxonomy" id="2029117"/>
    <lineage>
        <taxon>Bacteria</taxon>
        <taxon>Pseudomonadati</taxon>
        <taxon>Pseudomonadota</taxon>
        <taxon>Betaproteobacteria</taxon>
        <taxon>Burkholderiales</taxon>
        <taxon>Comamonadaceae</taxon>
        <taxon>Vandammella</taxon>
    </lineage>
</organism>
<evidence type="ECO:0000313" key="1">
    <source>
        <dbReference type="EMBL" id="PAX15722.1"/>
    </source>
</evidence>
<proteinExistence type="predicted"/>
<protein>
    <submittedName>
        <fullName evidence="1">Uncharacterized protein</fullName>
    </submittedName>
</protein>
<name>A0A2A2T2F9_9BURK</name>
<accession>A0A2A2T2F9</accession>
<comment type="caution">
    <text evidence="1">The sequence shown here is derived from an EMBL/GenBank/DDBJ whole genome shotgun (WGS) entry which is preliminary data.</text>
</comment>
<dbReference type="EMBL" id="NTBI01000014">
    <property type="protein sequence ID" value="PAX15722.1"/>
    <property type="molecule type" value="Genomic_DNA"/>
</dbReference>
<reference evidence="1 2" key="1">
    <citation type="submission" date="2017-08" db="EMBL/GenBank/DDBJ databases">
        <title>WGS of Clinical strains of the CDC Group NO-1 linked to zoonotic infections in humans.</title>
        <authorList>
            <person name="Bernier A.-M."/>
            <person name="Bernard K."/>
        </authorList>
    </citation>
    <scope>NUCLEOTIDE SEQUENCE [LARGE SCALE GENOMIC DNA]</scope>
    <source>
        <strain evidence="1 2">NML91-0035</strain>
    </source>
</reference>